<evidence type="ECO:0000313" key="2">
    <source>
        <dbReference type="Proteomes" id="UP001447842"/>
    </source>
</evidence>
<reference evidence="1 2" key="1">
    <citation type="submission" date="2024-03" db="EMBL/GenBank/DDBJ databases">
        <title>Sulfurimonas sp. HSL3-1.</title>
        <authorList>
            <person name="Wang S."/>
        </authorList>
    </citation>
    <scope>NUCLEOTIDE SEQUENCE [LARGE SCALE GENOMIC DNA]</scope>
    <source>
        <strain evidence="1 2">HSL3-1</strain>
    </source>
</reference>
<keyword evidence="2" id="KW-1185">Reference proteome</keyword>
<dbReference type="EMBL" id="CP147920">
    <property type="protein sequence ID" value="XAU13907.1"/>
    <property type="molecule type" value="Genomic_DNA"/>
</dbReference>
<dbReference type="Proteomes" id="UP001447842">
    <property type="component" value="Chromosome"/>
</dbReference>
<proteinExistence type="predicted"/>
<dbReference type="RefSeq" id="WP_345971721.1">
    <property type="nucleotide sequence ID" value="NZ_CP147920.1"/>
</dbReference>
<gene>
    <name evidence="1" type="ORF">WCY31_06515</name>
</gene>
<sequence>MKNSRRDRVIYLYMKHGPRLLFSSLIAALSVGCSSPSIIEKNDLLLGLEIGQERLEIRTEKVAEDRIGMQNLTIRRSLYAVQGGQHVVYELAVTQPPYRYHYDVKRSLALIFAARKVTQIDRVGNLGFYAIDWNEGTVLFAIAQNLHKSGIKMIYGLRADQMALALRKVGSKHAEALEAFKSIMTLPGDTSAFKSRWVPKLLILDTLITRPAVPSAPKTYPPK</sequence>
<organism evidence="1 2">
    <name type="scientific">Sulfurimonas diazotrophicus</name>
    <dbReference type="NCBI Taxonomy" id="3131939"/>
    <lineage>
        <taxon>Bacteria</taxon>
        <taxon>Pseudomonadati</taxon>
        <taxon>Campylobacterota</taxon>
        <taxon>Epsilonproteobacteria</taxon>
        <taxon>Campylobacterales</taxon>
        <taxon>Sulfurimonadaceae</taxon>
        <taxon>Sulfurimonas</taxon>
    </lineage>
</organism>
<dbReference type="PROSITE" id="PS51257">
    <property type="entry name" value="PROKAR_LIPOPROTEIN"/>
    <property type="match status" value="1"/>
</dbReference>
<protein>
    <submittedName>
        <fullName evidence="1">Uncharacterized protein</fullName>
    </submittedName>
</protein>
<name>A0ABZ3H5U8_9BACT</name>
<accession>A0ABZ3H5U8</accession>
<evidence type="ECO:0000313" key="1">
    <source>
        <dbReference type="EMBL" id="XAU13907.1"/>
    </source>
</evidence>